<evidence type="ECO:0000259" key="1">
    <source>
        <dbReference type="PROSITE" id="PS51186"/>
    </source>
</evidence>
<name>A0ABW3HZ57_9FLAO</name>
<dbReference type="SUPFAM" id="SSF55729">
    <property type="entry name" value="Acyl-CoA N-acyltransferases (Nat)"/>
    <property type="match status" value="1"/>
</dbReference>
<organism evidence="2 3">
    <name type="scientific">Pseudofulvibacter geojedonensis</name>
    <dbReference type="NCBI Taxonomy" id="1123758"/>
    <lineage>
        <taxon>Bacteria</taxon>
        <taxon>Pseudomonadati</taxon>
        <taxon>Bacteroidota</taxon>
        <taxon>Flavobacteriia</taxon>
        <taxon>Flavobacteriales</taxon>
        <taxon>Flavobacteriaceae</taxon>
        <taxon>Pseudofulvibacter</taxon>
    </lineage>
</organism>
<sequence>MVTLKGERLQLRALEPEDLEFILQIENDENIWEVSQTQEPYSRFVIKEYLENSFKDIYEVKQLRLVVATLEGEDIGLIDLFDFDPRNNKVGVGVLILDKERGKNYASEAMNLLLSFAFKNLRVHQIYANVLEDNEASIRLFEKVGFKRTCTKKDWVLEDGVYKNELLFQLIKSF</sequence>
<evidence type="ECO:0000313" key="2">
    <source>
        <dbReference type="EMBL" id="MFD0962845.1"/>
    </source>
</evidence>
<comment type="caution">
    <text evidence="2">The sequence shown here is derived from an EMBL/GenBank/DDBJ whole genome shotgun (WGS) entry which is preliminary data.</text>
</comment>
<dbReference type="Proteomes" id="UP001596997">
    <property type="component" value="Unassembled WGS sequence"/>
</dbReference>
<proteinExistence type="predicted"/>
<dbReference type="Pfam" id="PF13302">
    <property type="entry name" value="Acetyltransf_3"/>
    <property type="match status" value="1"/>
</dbReference>
<dbReference type="PANTHER" id="PTHR43415:SF3">
    <property type="entry name" value="GNAT-FAMILY ACETYLTRANSFERASE"/>
    <property type="match status" value="1"/>
</dbReference>
<dbReference type="InterPro" id="IPR016181">
    <property type="entry name" value="Acyl_CoA_acyltransferase"/>
</dbReference>
<dbReference type="PROSITE" id="PS51186">
    <property type="entry name" value="GNAT"/>
    <property type="match status" value="1"/>
</dbReference>
<gene>
    <name evidence="2" type="ORF">ACFQ1O_02360</name>
</gene>
<dbReference type="Gene3D" id="3.40.630.30">
    <property type="match status" value="1"/>
</dbReference>
<dbReference type="RefSeq" id="WP_377712921.1">
    <property type="nucleotide sequence ID" value="NZ_JBHTJM010000002.1"/>
</dbReference>
<dbReference type="PANTHER" id="PTHR43415">
    <property type="entry name" value="SPERMIDINE N(1)-ACETYLTRANSFERASE"/>
    <property type="match status" value="1"/>
</dbReference>
<feature type="domain" description="N-acetyltransferase" evidence="1">
    <location>
        <begin position="9"/>
        <end position="167"/>
    </location>
</feature>
<evidence type="ECO:0000313" key="3">
    <source>
        <dbReference type="Proteomes" id="UP001596997"/>
    </source>
</evidence>
<dbReference type="InterPro" id="IPR000182">
    <property type="entry name" value="GNAT_dom"/>
</dbReference>
<dbReference type="EMBL" id="JBHTJM010000002">
    <property type="protein sequence ID" value="MFD0962845.1"/>
    <property type="molecule type" value="Genomic_DNA"/>
</dbReference>
<dbReference type="GO" id="GO:0016746">
    <property type="term" value="F:acyltransferase activity"/>
    <property type="evidence" value="ECO:0007669"/>
    <property type="project" value="UniProtKB-KW"/>
</dbReference>
<reference evidence="3" key="1">
    <citation type="journal article" date="2019" name="Int. J. Syst. Evol. Microbiol.">
        <title>The Global Catalogue of Microorganisms (GCM) 10K type strain sequencing project: providing services to taxonomists for standard genome sequencing and annotation.</title>
        <authorList>
            <consortium name="The Broad Institute Genomics Platform"/>
            <consortium name="The Broad Institute Genome Sequencing Center for Infectious Disease"/>
            <person name="Wu L."/>
            <person name="Ma J."/>
        </authorList>
    </citation>
    <scope>NUCLEOTIDE SEQUENCE [LARGE SCALE GENOMIC DNA]</scope>
    <source>
        <strain evidence="3">CCUG 62114</strain>
    </source>
</reference>
<keyword evidence="2" id="KW-0808">Transferase</keyword>
<dbReference type="EC" id="2.3.-.-" evidence="2"/>
<protein>
    <submittedName>
        <fullName evidence="2">GNAT family N-acetyltransferase</fullName>
        <ecNumber evidence="2">2.3.-.-</ecNumber>
    </submittedName>
</protein>
<accession>A0ABW3HZ57</accession>
<keyword evidence="2" id="KW-0012">Acyltransferase</keyword>
<keyword evidence="3" id="KW-1185">Reference proteome</keyword>